<dbReference type="CDD" id="cd03216">
    <property type="entry name" value="ABC_Carb_Monos_I"/>
    <property type="match status" value="1"/>
</dbReference>
<reference evidence="6" key="1">
    <citation type="submission" date="2020-10" db="EMBL/GenBank/DDBJ databases">
        <title>Ca. Dormibacterota MAGs.</title>
        <authorList>
            <person name="Montgomery K."/>
        </authorList>
    </citation>
    <scope>NUCLEOTIDE SEQUENCE [LARGE SCALE GENOMIC DNA]</scope>
    <source>
        <strain evidence="6">SC8812_S17_10</strain>
    </source>
</reference>
<keyword evidence="2" id="KW-0677">Repeat</keyword>
<dbReference type="InterPro" id="IPR003593">
    <property type="entry name" value="AAA+_ATPase"/>
</dbReference>
<dbReference type="InterPro" id="IPR027417">
    <property type="entry name" value="P-loop_NTPase"/>
</dbReference>
<dbReference type="PROSITE" id="PS00211">
    <property type="entry name" value="ABC_TRANSPORTER_1"/>
    <property type="match status" value="1"/>
</dbReference>
<evidence type="ECO:0000313" key="7">
    <source>
        <dbReference type="Proteomes" id="UP000612893"/>
    </source>
</evidence>
<proteinExistence type="predicted"/>
<dbReference type="PROSITE" id="PS50893">
    <property type="entry name" value="ABC_TRANSPORTER_2"/>
    <property type="match status" value="2"/>
</dbReference>
<evidence type="ECO:0000256" key="2">
    <source>
        <dbReference type="ARBA" id="ARBA00022737"/>
    </source>
</evidence>
<keyword evidence="1" id="KW-0813">Transport</keyword>
<dbReference type="InterPro" id="IPR003439">
    <property type="entry name" value="ABC_transporter-like_ATP-bd"/>
</dbReference>
<evidence type="ECO:0000259" key="5">
    <source>
        <dbReference type="PROSITE" id="PS50893"/>
    </source>
</evidence>
<protein>
    <submittedName>
        <fullName evidence="6">Sugar ABC transporter ATP-binding protein</fullName>
    </submittedName>
</protein>
<evidence type="ECO:0000256" key="4">
    <source>
        <dbReference type="ARBA" id="ARBA00022840"/>
    </source>
</evidence>
<keyword evidence="3" id="KW-0547">Nucleotide-binding</keyword>
<dbReference type="Proteomes" id="UP000612893">
    <property type="component" value="Unassembled WGS sequence"/>
</dbReference>
<dbReference type="Pfam" id="PF00005">
    <property type="entry name" value="ABC_tran"/>
    <property type="match status" value="2"/>
</dbReference>
<dbReference type="PANTHER" id="PTHR43790:SF9">
    <property type="entry name" value="GALACTOFURANOSE TRANSPORTER ATP-BINDING PROTEIN YTFR"/>
    <property type="match status" value="1"/>
</dbReference>
<dbReference type="AlphaFoldDB" id="A0A934K5V3"/>
<feature type="domain" description="ABC transporter" evidence="5">
    <location>
        <begin position="9"/>
        <end position="256"/>
    </location>
</feature>
<sequence length="523" mass="57040">MNGYRPPVLSVRGVSKTFGGVRALRSAALEVLPGEVHGLLGENGSGKSTLIKILAGFHAPDEGTLEVNGREVPLPLSPGQFRQLGMSFVHQDLALIPSVSVLENLRITDWGRETKWRLSWRQERRQALRSLRRFEVTLNPESSVSDLRPVDRALLAIVRAIDPILGVDGTGASTPGLLVLDEPTVFLPRSDIDRLFNLVRQIAVAGSSVLFVSHDLSEVRAITDRVTVLRDGRVHGTIGTAGASDDEIVEMIVGRRLAKLELKHPTLGDADVALRLLDIHADNLHALSMDVRRGEVLGLTGLGGSGFEDVPYVMFGAQTVSSGHLQLGERRYDLRRMNPTAAISAGIALLPGDRQRDASVGSLSILDNVTLQALAGFRTWYGLSRRAMRSKSRRLLQEYDVRPNDPSLDYSALSGGNQQKALLAKWLQTKPSLLLLHEPTQGVDVGSRQQIFKMVREAATEGASVLCASSDAEQLAAICDRVLIFGRGHVVQELRMGEITKDRITEQCYNSLTRTSTRPGDGD</sequence>
<evidence type="ECO:0000256" key="1">
    <source>
        <dbReference type="ARBA" id="ARBA00022448"/>
    </source>
</evidence>
<evidence type="ECO:0000256" key="3">
    <source>
        <dbReference type="ARBA" id="ARBA00022741"/>
    </source>
</evidence>
<dbReference type="InterPro" id="IPR050107">
    <property type="entry name" value="ABC_carbohydrate_import_ATPase"/>
</dbReference>
<dbReference type="PANTHER" id="PTHR43790">
    <property type="entry name" value="CARBOHYDRATE TRANSPORT ATP-BINDING PROTEIN MG119-RELATED"/>
    <property type="match status" value="1"/>
</dbReference>
<comment type="caution">
    <text evidence="6">The sequence shown here is derived from an EMBL/GenBank/DDBJ whole genome shotgun (WGS) entry which is preliminary data.</text>
</comment>
<organism evidence="6 7">
    <name type="scientific">Candidatus Nephthysia bennettiae</name>
    <dbReference type="NCBI Taxonomy" id="3127016"/>
    <lineage>
        <taxon>Bacteria</taxon>
        <taxon>Bacillati</taxon>
        <taxon>Candidatus Dormiibacterota</taxon>
        <taxon>Candidatus Dormibacteria</taxon>
        <taxon>Candidatus Dormibacterales</taxon>
        <taxon>Candidatus Dormibacteraceae</taxon>
        <taxon>Candidatus Nephthysia</taxon>
    </lineage>
</organism>
<dbReference type="EMBL" id="JAEKNR010000215">
    <property type="protein sequence ID" value="MBJ7600609.1"/>
    <property type="molecule type" value="Genomic_DNA"/>
</dbReference>
<evidence type="ECO:0000313" key="6">
    <source>
        <dbReference type="EMBL" id="MBJ7600609.1"/>
    </source>
</evidence>
<feature type="domain" description="ABC transporter" evidence="5">
    <location>
        <begin position="267"/>
        <end position="512"/>
    </location>
</feature>
<dbReference type="SUPFAM" id="SSF52540">
    <property type="entry name" value="P-loop containing nucleoside triphosphate hydrolases"/>
    <property type="match status" value="2"/>
</dbReference>
<name>A0A934K5V3_9BACT</name>
<dbReference type="Gene3D" id="3.40.50.300">
    <property type="entry name" value="P-loop containing nucleotide triphosphate hydrolases"/>
    <property type="match status" value="2"/>
</dbReference>
<dbReference type="SMART" id="SM00382">
    <property type="entry name" value="AAA"/>
    <property type="match status" value="1"/>
</dbReference>
<dbReference type="GO" id="GO:0005524">
    <property type="term" value="F:ATP binding"/>
    <property type="evidence" value="ECO:0007669"/>
    <property type="project" value="UniProtKB-KW"/>
</dbReference>
<accession>A0A934K5V3</accession>
<dbReference type="InterPro" id="IPR017871">
    <property type="entry name" value="ABC_transporter-like_CS"/>
</dbReference>
<keyword evidence="7" id="KW-1185">Reference proteome</keyword>
<gene>
    <name evidence="6" type="ORF">JF922_21390</name>
</gene>
<keyword evidence="4 6" id="KW-0067">ATP-binding</keyword>